<dbReference type="InterPro" id="IPR041374">
    <property type="entry name" value="BaeRF_family12"/>
</dbReference>
<gene>
    <name evidence="2" type="ORF">FY036_22275</name>
</gene>
<reference evidence="2 3" key="2">
    <citation type="submission" date="2019-09" db="EMBL/GenBank/DDBJ databases">
        <title>Mesorhizobium sp. MaA-C15 isolated from Microcystis aeruginosa.</title>
        <authorList>
            <person name="Jeong S.E."/>
            <person name="Jin H.M."/>
            <person name="Jeon C.O."/>
        </authorList>
    </citation>
    <scope>NUCLEOTIDE SEQUENCE [LARGE SCALE GENOMIC DNA]</scope>
    <source>
        <strain evidence="2 3">MaA-C15</strain>
    </source>
</reference>
<evidence type="ECO:0000313" key="2">
    <source>
        <dbReference type="EMBL" id="TYR29580.1"/>
    </source>
</evidence>
<name>A0A5D4GSN5_9HYPH</name>
<dbReference type="Pfam" id="PF18856">
    <property type="entry name" value="baeRF_family12"/>
    <property type="match status" value="1"/>
</dbReference>
<dbReference type="RefSeq" id="WP_148916889.1">
    <property type="nucleotide sequence ID" value="NZ_VSZS01000068.1"/>
</dbReference>
<reference evidence="2 3" key="1">
    <citation type="submission" date="2019-08" db="EMBL/GenBank/DDBJ databases">
        <authorList>
            <person name="Seo Y.L."/>
        </authorList>
    </citation>
    <scope>NUCLEOTIDE SEQUENCE [LARGE SCALE GENOMIC DNA]</scope>
    <source>
        <strain evidence="2 3">MaA-C15</strain>
    </source>
</reference>
<accession>A0A5D4GSN5</accession>
<evidence type="ECO:0000256" key="1">
    <source>
        <dbReference type="SAM" id="MobiDB-lite"/>
    </source>
</evidence>
<protein>
    <submittedName>
        <fullName evidence="2">Host attachment protein</fullName>
    </submittedName>
</protein>
<evidence type="ECO:0000313" key="3">
    <source>
        <dbReference type="Proteomes" id="UP000323258"/>
    </source>
</evidence>
<keyword evidence="3" id="KW-1185">Reference proteome</keyword>
<dbReference type="Proteomes" id="UP000323258">
    <property type="component" value="Unassembled WGS sequence"/>
</dbReference>
<feature type="compositionally biased region" description="Basic and acidic residues" evidence="1">
    <location>
        <begin position="41"/>
        <end position="57"/>
    </location>
</feature>
<comment type="caution">
    <text evidence="2">The sequence shown here is derived from an EMBL/GenBank/DDBJ whole genome shotgun (WGS) entry which is preliminary data.</text>
</comment>
<dbReference type="InterPro" id="IPR042226">
    <property type="entry name" value="eFR1_2_sf"/>
</dbReference>
<dbReference type="AlphaFoldDB" id="A0A5D4GSN5"/>
<sequence length="149" mass="17355">MPGMKLKHDVWVVVADGEKALFLRNEGDEKYPNLEVFREMKEENPPTHDQGTDRPGRFNDGPSVHRSAVQETDWHRIEKERFAKEIAERLYKSAHRGDFERLVIVAPPLVMGEMRKELHKEVEDRVIGEVSKTLTNHTIDEIEKILTKE</sequence>
<feature type="region of interest" description="Disordered" evidence="1">
    <location>
        <begin position="41"/>
        <end position="71"/>
    </location>
</feature>
<proteinExistence type="predicted"/>
<organism evidence="2 3">
    <name type="scientific">Neoaquamicrobium microcysteis</name>
    <dbReference type="NCBI Taxonomy" id="2682781"/>
    <lineage>
        <taxon>Bacteria</taxon>
        <taxon>Pseudomonadati</taxon>
        <taxon>Pseudomonadota</taxon>
        <taxon>Alphaproteobacteria</taxon>
        <taxon>Hyphomicrobiales</taxon>
        <taxon>Phyllobacteriaceae</taxon>
        <taxon>Neoaquamicrobium</taxon>
    </lineage>
</organism>
<dbReference type="Gene3D" id="3.30.420.60">
    <property type="entry name" value="eRF1 domain 2"/>
    <property type="match status" value="1"/>
</dbReference>
<dbReference type="EMBL" id="VSZS01000068">
    <property type="protein sequence ID" value="TYR29580.1"/>
    <property type="molecule type" value="Genomic_DNA"/>
</dbReference>
<dbReference type="OrthoDB" id="9812459at2"/>